<evidence type="ECO:0000313" key="3">
    <source>
        <dbReference type="Proteomes" id="UP001152622"/>
    </source>
</evidence>
<evidence type="ECO:0000256" key="1">
    <source>
        <dbReference type="SAM" id="MobiDB-lite"/>
    </source>
</evidence>
<organism evidence="2 3">
    <name type="scientific">Synaphobranchus kaupii</name>
    <name type="common">Kaup's arrowtooth eel</name>
    <dbReference type="NCBI Taxonomy" id="118154"/>
    <lineage>
        <taxon>Eukaryota</taxon>
        <taxon>Metazoa</taxon>
        <taxon>Chordata</taxon>
        <taxon>Craniata</taxon>
        <taxon>Vertebrata</taxon>
        <taxon>Euteleostomi</taxon>
        <taxon>Actinopterygii</taxon>
        <taxon>Neopterygii</taxon>
        <taxon>Teleostei</taxon>
        <taxon>Anguilliformes</taxon>
        <taxon>Synaphobranchidae</taxon>
        <taxon>Synaphobranchus</taxon>
    </lineage>
</organism>
<keyword evidence="3" id="KW-1185">Reference proteome</keyword>
<proteinExistence type="predicted"/>
<reference evidence="2" key="1">
    <citation type="journal article" date="2023" name="Science">
        <title>Genome structures resolve the early diversification of teleost fishes.</title>
        <authorList>
            <person name="Parey E."/>
            <person name="Louis A."/>
            <person name="Montfort J."/>
            <person name="Bouchez O."/>
            <person name="Roques C."/>
            <person name="Iampietro C."/>
            <person name="Lluch J."/>
            <person name="Castinel A."/>
            <person name="Donnadieu C."/>
            <person name="Desvignes T."/>
            <person name="Floi Bucao C."/>
            <person name="Jouanno E."/>
            <person name="Wen M."/>
            <person name="Mejri S."/>
            <person name="Dirks R."/>
            <person name="Jansen H."/>
            <person name="Henkel C."/>
            <person name="Chen W.J."/>
            <person name="Zahm M."/>
            <person name="Cabau C."/>
            <person name="Klopp C."/>
            <person name="Thompson A.W."/>
            <person name="Robinson-Rechavi M."/>
            <person name="Braasch I."/>
            <person name="Lecointre G."/>
            <person name="Bobe J."/>
            <person name="Postlethwait J.H."/>
            <person name="Berthelot C."/>
            <person name="Roest Crollius H."/>
            <person name="Guiguen Y."/>
        </authorList>
    </citation>
    <scope>NUCLEOTIDE SEQUENCE</scope>
    <source>
        <strain evidence="2">WJC10195</strain>
    </source>
</reference>
<comment type="caution">
    <text evidence="2">The sequence shown here is derived from an EMBL/GenBank/DDBJ whole genome shotgun (WGS) entry which is preliminary data.</text>
</comment>
<feature type="compositionally biased region" description="Polar residues" evidence="1">
    <location>
        <begin position="136"/>
        <end position="145"/>
    </location>
</feature>
<evidence type="ECO:0000313" key="2">
    <source>
        <dbReference type="EMBL" id="KAJ8374282.1"/>
    </source>
</evidence>
<name>A0A9Q1J9J2_SYNKA</name>
<dbReference type="AlphaFoldDB" id="A0A9Q1J9J2"/>
<feature type="region of interest" description="Disordered" evidence="1">
    <location>
        <begin position="119"/>
        <end position="163"/>
    </location>
</feature>
<accession>A0A9Q1J9J2</accession>
<dbReference type="Proteomes" id="UP001152622">
    <property type="component" value="Chromosome 2"/>
</dbReference>
<protein>
    <submittedName>
        <fullName evidence="2">Uncharacterized protein</fullName>
    </submittedName>
</protein>
<sequence>MTTHSSDTCSRFSLPRSRPQLLTAAVNPSSFPEEPPPSAVPREIIPYLAASRGRPNSLYATACRKWFRWSQEFHKARRKSLRKPCCLARSASSSTWLSCSLPTITAHFEAPLAAIPAAQRHAGRSGSRRSLPPSLQNRPRNSCSSCLGDGSLVPGQAAFEKPL</sequence>
<dbReference type="EMBL" id="JAINUF010000002">
    <property type="protein sequence ID" value="KAJ8374282.1"/>
    <property type="molecule type" value="Genomic_DNA"/>
</dbReference>
<gene>
    <name evidence="2" type="ORF">SKAU_G00048620</name>
</gene>